<dbReference type="Proteomes" id="UP001501175">
    <property type="component" value="Unassembled WGS sequence"/>
</dbReference>
<comment type="caution">
    <text evidence="3">The sequence shown here is derived from an EMBL/GenBank/DDBJ whole genome shotgun (WGS) entry which is preliminary data.</text>
</comment>
<dbReference type="EMBL" id="BAABHD010000082">
    <property type="protein sequence ID" value="GAA4467216.1"/>
    <property type="molecule type" value="Genomic_DNA"/>
</dbReference>
<evidence type="ECO:0000259" key="2">
    <source>
        <dbReference type="Pfam" id="PF22311"/>
    </source>
</evidence>
<feature type="domain" description="DUF6970" evidence="2">
    <location>
        <begin position="61"/>
        <end position="123"/>
    </location>
</feature>
<feature type="signal peptide" evidence="1">
    <location>
        <begin position="1"/>
        <end position="24"/>
    </location>
</feature>
<sequence length="134" mass="15006">MKKHLLCFSLVLACFLALSLQAFSQLILIPACNATQPLKELPWLKMIVDDTTGINGFNIIVYEATYKNQTIYRVENNIAHDFATVTLYTCLGSVLCQSQTTIAGLQSTCSDLFNEVTIGALLYRRFSRRVSFAK</sequence>
<organism evidence="3 4">
    <name type="scientific">Nibrella saemangeumensis</name>
    <dbReference type="NCBI Taxonomy" id="1084526"/>
    <lineage>
        <taxon>Bacteria</taxon>
        <taxon>Pseudomonadati</taxon>
        <taxon>Bacteroidota</taxon>
        <taxon>Cytophagia</taxon>
        <taxon>Cytophagales</taxon>
        <taxon>Spirosomataceae</taxon>
        <taxon>Nibrella</taxon>
    </lineage>
</organism>
<dbReference type="InterPro" id="IPR054243">
    <property type="entry name" value="DUF6970"/>
</dbReference>
<feature type="chain" id="PRO_5046969011" description="DUF6970 domain-containing protein" evidence="1">
    <location>
        <begin position="25"/>
        <end position="134"/>
    </location>
</feature>
<dbReference type="Pfam" id="PF22311">
    <property type="entry name" value="DUF6970"/>
    <property type="match status" value="1"/>
</dbReference>
<evidence type="ECO:0000313" key="4">
    <source>
        <dbReference type="Proteomes" id="UP001501175"/>
    </source>
</evidence>
<evidence type="ECO:0000256" key="1">
    <source>
        <dbReference type="SAM" id="SignalP"/>
    </source>
</evidence>
<accession>A0ABP8NJ17</accession>
<evidence type="ECO:0000313" key="3">
    <source>
        <dbReference type="EMBL" id="GAA4467216.1"/>
    </source>
</evidence>
<protein>
    <recommendedName>
        <fullName evidence="2">DUF6970 domain-containing protein</fullName>
    </recommendedName>
</protein>
<keyword evidence="1" id="KW-0732">Signal</keyword>
<reference evidence="4" key="1">
    <citation type="journal article" date="2019" name="Int. J. Syst. Evol. Microbiol.">
        <title>The Global Catalogue of Microorganisms (GCM) 10K type strain sequencing project: providing services to taxonomists for standard genome sequencing and annotation.</title>
        <authorList>
            <consortium name="The Broad Institute Genomics Platform"/>
            <consortium name="The Broad Institute Genome Sequencing Center for Infectious Disease"/>
            <person name="Wu L."/>
            <person name="Ma J."/>
        </authorList>
    </citation>
    <scope>NUCLEOTIDE SEQUENCE [LARGE SCALE GENOMIC DNA]</scope>
    <source>
        <strain evidence="4">JCM 17927</strain>
    </source>
</reference>
<proteinExistence type="predicted"/>
<gene>
    <name evidence="3" type="ORF">GCM10023189_50460</name>
</gene>
<name>A0ABP8NJ17_9BACT</name>
<keyword evidence="4" id="KW-1185">Reference proteome</keyword>